<accession>A7SHE8</accession>
<dbReference type="EMBL" id="DS469659">
    <property type="protein sequence ID" value="EDO36903.1"/>
    <property type="molecule type" value="Genomic_DNA"/>
</dbReference>
<proteinExistence type="predicted"/>
<dbReference type="GO" id="GO:0005737">
    <property type="term" value="C:cytoplasm"/>
    <property type="evidence" value="ECO:0000318"/>
    <property type="project" value="GO_Central"/>
</dbReference>
<sequence length="342" mass="37960">MYSPVGSCEGDQLAALSWQCLTLISNHAAESWRLAGYKVLAAFIMQDSSNPKGTVVSIGTGNKCIGGDQLRLEGTVVFDSHAEVIARRGLVRFLLSQLNLLFEKPSESKSIFLPKIKGQQIKLREDVKFSLYISTAPCGDALRTASCSDKLAKWNVLGLQGALLSNLIEPIYLNSLVVGNLFEASHLTRAVSARIEREAVKPLSSRLPSPYRVNLPKIQCGRLAPVDSPRDVETKSKTKNLTLNWCLGDEKRAEVLDACLGRDPNNRVPSRLSKMAIYANFLEVAKKNSEYKKVVEAKSYRKAKDQASDYLNAKNTFFQHMKEAQYGDWGQMKKPVELSQFA</sequence>
<reference evidence="2 3" key="1">
    <citation type="journal article" date="2007" name="Science">
        <title>Sea anemone genome reveals ancestral eumetazoan gene repertoire and genomic organization.</title>
        <authorList>
            <person name="Putnam N.H."/>
            <person name="Srivastava M."/>
            <person name="Hellsten U."/>
            <person name="Dirks B."/>
            <person name="Chapman J."/>
            <person name="Salamov A."/>
            <person name="Terry A."/>
            <person name="Shapiro H."/>
            <person name="Lindquist E."/>
            <person name="Kapitonov V.V."/>
            <person name="Jurka J."/>
            <person name="Genikhovich G."/>
            <person name="Grigoriev I.V."/>
            <person name="Lucas S.M."/>
            <person name="Steele R.E."/>
            <person name="Finnerty J.R."/>
            <person name="Technau U."/>
            <person name="Martindale M.Q."/>
            <person name="Rokhsar D.S."/>
        </authorList>
    </citation>
    <scope>NUCLEOTIDE SEQUENCE [LARGE SCALE GENOMIC DNA]</scope>
    <source>
        <strain evidence="3">CH2 X CH6</strain>
    </source>
</reference>
<dbReference type="AlphaFoldDB" id="A7SHE8"/>
<evidence type="ECO:0000259" key="1">
    <source>
        <dbReference type="PROSITE" id="PS50141"/>
    </source>
</evidence>
<name>A7SHE8_NEMVE</name>
<protein>
    <recommendedName>
        <fullName evidence="1">A to I editase domain-containing protein</fullName>
    </recommendedName>
</protein>
<dbReference type="GO" id="GO:0005730">
    <property type="term" value="C:nucleolus"/>
    <property type="evidence" value="ECO:0000318"/>
    <property type="project" value="GO_Central"/>
</dbReference>
<dbReference type="SMART" id="SM00552">
    <property type="entry name" value="ADEAMc"/>
    <property type="match status" value="1"/>
</dbReference>
<dbReference type="GO" id="GO:0008251">
    <property type="term" value="F:tRNA-specific adenosine deaminase activity"/>
    <property type="evidence" value="ECO:0000318"/>
    <property type="project" value="GO_Central"/>
</dbReference>
<dbReference type="GO" id="GO:0003725">
    <property type="term" value="F:double-stranded RNA binding"/>
    <property type="evidence" value="ECO:0000318"/>
    <property type="project" value="GO_Central"/>
</dbReference>
<dbReference type="PROSITE" id="PS50141">
    <property type="entry name" value="A_DEAMIN_EDITASE"/>
    <property type="match status" value="1"/>
</dbReference>
<feature type="domain" description="A to I editase" evidence="1">
    <location>
        <begin position="57"/>
        <end position="341"/>
    </location>
</feature>
<dbReference type="PANTHER" id="PTHR10910">
    <property type="entry name" value="EUKARYOTE SPECIFIC DSRNA BINDING PROTEIN"/>
    <property type="match status" value="1"/>
</dbReference>
<keyword evidence="3" id="KW-1185">Reference proteome</keyword>
<dbReference type="PhylomeDB" id="A7SHE8"/>
<dbReference type="GO" id="GO:0003726">
    <property type="term" value="F:double-stranded RNA adenosine deaminase activity"/>
    <property type="evidence" value="ECO:0000318"/>
    <property type="project" value="GO_Central"/>
</dbReference>
<dbReference type="InParanoid" id="A7SHE8"/>
<evidence type="ECO:0000313" key="3">
    <source>
        <dbReference type="Proteomes" id="UP000001593"/>
    </source>
</evidence>
<dbReference type="Proteomes" id="UP000001593">
    <property type="component" value="Unassembled WGS sequence"/>
</dbReference>
<dbReference type="InterPro" id="IPR002466">
    <property type="entry name" value="A_deamin"/>
</dbReference>
<dbReference type="HOGENOM" id="CLU_005382_3_0_1"/>
<dbReference type="GO" id="GO:0006396">
    <property type="term" value="P:RNA processing"/>
    <property type="evidence" value="ECO:0000318"/>
    <property type="project" value="GO_Central"/>
</dbReference>
<dbReference type="eggNOG" id="KOG2777">
    <property type="taxonomic scope" value="Eukaryota"/>
</dbReference>
<evidence type="ECO:0000313" key="2">
    <source>
        <dbReference type="EMBL" id="EDO36903.1"/>
    </source>
</evidence>
<gene>
    <name evidence="2" type="ORF">NEMVEDRAFT_v1g118368</name>
</gene>
<dbReference type="STRING" id="45351.A7SHE8"/>
<dbReference type="PANTHER" id="PTHR10910:SF107">
    <property type="entry name" value="DOUBLE-STRANDED RNA-SPECIFIC ADENOSINE DEAMINASE"/>
    <property type="match status" value="1"/>
</dbReference>
<dbReference type="GO" id="GO:0006382">
    <property type="term" value="P:adenosine to inosine editing"/>
    <property type="evidence" value="ECO:0000318"/>
    <property type="project" value="GO_Central"/>
</dbReference>
<organism evidence="2 3">
    <name type="scientific">Nematostella vectensis</name>
    <name type="common">Starlet sea anemone</name>
    <dbReference type="NCBI Taxonomy" id="45351"/>
    <lineage>
        <taxon>Eukaryota</taxon>
        <taxon>Metazoa</taxon>
        <taxon>Cnidaria</taxon>
        <taxon>Anthozoa</taxon>
        <taxon>Hexacorallia</taxon>
        <taxon>Actiniaria</taxon>
        <taxon>Edwardsiidae</taxon>
        <taxon>Nematostella</taxon>
    </lineage>
</organism>
<dbReference type="Pfam" id="PF02137">
    <property type="entry name" value="A_deamin"/>
    <property type="match status" value="2"/>
</dbReference>